<comment type="caution">
    <text evidence="6">The sequence shown here is derived from an EMBL/GenBank/DDBJ whole genome shotgun (WGS) entry which is preliminary data.</text>
</comment>
<keyword evidence="7" id="KW-1185">Reference proteome</keyword>
<evidence type="ECO:0000259" key="5">
    <source>
        <dbReference type="PROSITE" id="PS50948"/>
    </source>
</evidence>
<dbReference type="PANTHER" id="PTHR47236">
    <property type="entry name" value="GENE, 32742-RELATED-RELATED"/>
    <property type="match status" value="1"/>
</dbReference>
<dbReference type="Gene3D" id="2.60.120.260">
    <property type="entry name" value="Galactose-binding domain-like"/>
    <property type="match status" value="1"/>
</dbReference>
<dbReference type="SUPFAM" id="SSF57184">
    <property type="entry name" value="Growth factor receptor domain"/>
    <property type="match status" value="13"/>
</dbReference>
<feature type="region of interest" description="Disordered" evidence="4">
    <location>
        <begin position="739"/>
        <end position="760"/>
    </location>
</feature>
<dbReference type="GO" id="GO:0005576">
    <property type="term" value="C:extracellular region"/>
    <property type="evidence" value="ECO:0007669"/>
    <property type="project" value="InterPro"/>
</dbReference>
<dbReference type="Proteomes" id="UP000557509">
    <property type="component" value="Unassembled WGS sequence"/>
</dbReference>
<evidence type="ECO:0000313" key="6">
    <source>
        <dbReference type="EMBL" id="KAF4640290.1"/>
    </source>
</evidence>
<feature type="compositionally biased region" description="Basic and acidic residues" evidence="4">
    <location>
        <begin position="3227"/>
        <end position="3237"/>
    </location>
</feature>
<feature type="region of interest" description="Disordered" evidence="4">
    <location>
        <begin position="4790"/>
        <end position="4818"/>
    </location>
</feature>
<gene>
    <name evidence="6" type="ORF">TGRH88_042150</name>
</gene>
<keyword evidence="1" id="KW-0677">Repeat</keyword>
<keyword evidence="3" id="KW-0175">Coiled coil</keyword>
<dbReference type="Pfam" id="PF00024">
    <property type="entry name" value="PAN_1"/>
    <property type="match status" value="1"/>
</dbReference>
<evidence type="ECO:0000256" key="4">
    <source>
        <dbReference type="SAM" id="MobiDB-lite"/>
    </source>
</evidence>
<evidence type="ECO:0000256" key="3">
    <source>
        <dbReference type="SAM" id="Coils"/>
    </source>
</evidence>
<dbReference type="EMBL" id="JAAUHK010000195">
    <property type="protein sequence ID" value="KAF4640290.1"/>
    <property type="molecule type" value="Genomic_DNA"/>
</dbReference>
<keyword evidence="2" id="KW-1015">Disulfide bond</keyword>
<feature type="coiled-coil region" evidence="3">
    <location>
        <begin position="5015"/>
        <end position="5049"/>
    </location>
</feature>
<dbReference type="Gene3D" id="3.50.4.10">
    <property type="entry name" value="Hepatocyte Growth Factor"/>
    <property type="match status" value="2"/>
</dbReference>
<dbReference type="PANTHER" id="PTHR47236:SF4">
    <property type="entry name" value="GENE 9195-RELATED"/>
    <property type="match status" value="1"/>
</dbReference>
<evidence type="ECO:0000256" key="1">
    <source>
        <dbReference type="ARBA" id="ARBA00022737"/>
    </source>
</evidence>
<feature type="region of interest" description="Disordered" evidence="4">
    <location>
        <begin position="105"/>
        <end position="132"/>
    </location>
</feature>
<dbReference type="SUPFAM" id="SSF101898">
    <property type="entry name" value="NHL repeat"/>
    <property type="match status" value="1"/>
</dbReference>
<dbReference type="VEuPathDB" id="ToxoDB:TGME49_500303"/>
<dbReference type="SMART" id="SM01411">
    <property type="entry name" value="Ephrin_rec_like"/>
    <property type="match status" value="39"/>
</dbReference>
<dbReference type="InterPro" id="IPR000177">
    <property type="entry name" value="Apple"/>
</dbReference>
<organism evidence="6 7">
    <name type="scientific">Toxoplasma gondii</name>
    <dbReference type="NCBI Taxonomy" id="5811"/>
    <lineage>
        <taxon>Eukaryota</taxon>
        <taxon>Sar</taxon>
        <taxon>Alveolata</taxon>
        <taxon>Apicomplexa</taxon>
        <taxon>Conoidasida</taxon>
        <taxon>Coccidia</taxon>
        <taxon>Eucoccidiorida</taxon>
        <taxon>Eimeriorina</taxon>
        <taxon>Sarcocystidae</taxon>
        <taxon>Toxoplasma</taxon>
    </lineage>
</organism>
<dbReference type="GO" id="GO:0006508">
    <property type="term" value="P:proteolysis"/>
    <property type="evidence" value="ECO:0007669"/>
    <property type="project" value="InterPro"/>
</dbReference>
<dbReference type="InterPro" id="IPR009030">
    <property type="entry name" value="Growth_fac_rcpt_cys_sf"/>
</dbReference>
<feature type="region of interest" description="Disordered" evidence="4">
    <location>
        <begin position="3210"/>
        <end position="3237"/>
    </location>
</feature>
<dbReference type="Gene3D" id="2.120.10.30">
    <property type="entry name" value="TolB, C-terminal domain"/>
    <property type="match status" value="1"/>
</dbReference>
<dbReference type="Gene3D" id="2.10.50.10">
    <property type="entry name" value="Tumor Necrosis Factor Receptor, subunit A, domain 2"/>
    <property type="match status" value="7"/>
</dbReference>
<name>A0A7J6K0J0_TOXGO</name>
<feature type="compositionally biased region" description="Basic and acidic residues" evidence="4">
    <location>
        <begin position="113"/>
        <end position="124"/>
    </location>
</feature>
<evidence type="ECO:0000256" key="2">
    <source>
        <dbReference type="ARBA" id="ARBA00023157"/>
    </source>
</evidence>
<reference evidence="6 7" key="1">
    <citation type="submission" date="2020-03" db="EMBL/GenBank/DDBJ databases">
        <title>Genome sequence of Toxoplasma gondii RH-88 strain.</title>
        <authorList>
            <person name="Lorenzi H.A."/>
            <person name="Venepally P."/>
            <person name="Rozenberg A."/>
            <person name="Sibley D."/>
        </authorList>
    </citation>
    <scope>NUCLEOTIDE SEQUENCE [LARGE SCALE GENOMIC DNA]</scope>
    <source>
        <strain evidence="6 7">RH-88</strain>
    </source>
</reference>
<feature type="domain" description="Apple" evidence="5">
    <location>
        <begin position="2376"/>
        <end position="2453"/>
    </location>
</feature>
<dbReference type="InterPro" id="IPR003609">
    <property type="entry name" value="Pan_app"/>
</dbReference>
<proteinExistence type="predicted"/>
<evidence type="ECO:0000313" key="7">
    <source>
        <dbReference type="Proteomes" id="UP000557509"/>
    </source>
</evidence>
<protein>
    <submittedName>
        <fullName evidence="6">PAN domain-containing protein</fullName>
    </submittedName>
</protein>
<dbReference type="SMART" id="SM00223">
    <property type="entry name" value="APPLE"/>
    <property type="match status" value="2"/>
</dbReference>
<dbReference type="SUPFAM" id="SSF57414">
    <property type="entry name" value="Hairpin loop containing domain-like"/>
    <property type="match status" value="1"/>
</dbReference>
<dbReference type="PROSITE" id="PS50948">
    <property type="entry name" value="PAN"/>
    <property type="match status" value="1"/>
</dbReference>
<dbReference type="InterPro" id="IPR011042">
    <property type="entry name" value="6-blade_b-propeller_TolB-like"/>
</dbReference>
<sequence>MGLGSIFHKLGIFRRLARTMVSSRASSGQEPLSRKASLNRERRPLRSLLVILNSVLLIAPQICLLGQGEEPDIVSVGGAPEVSTGEAHFRQHSDLLSSEPPSLFTFDNGQRSPCDDTSRDDDSCHSNVESVVSNRSDPLAAQPYTTASNTTTATVVPPRRTVADIADLASASRMLHSKCDSESISNPSGHEWLHFPSQSGPHTVGSTVTIAANLLPCKTATIDLQEREVLVSLTLLGRHSQRRLLPPQDATTSVSVVGSTQSTGRTAVFTGYNESFRLRARTGQSLVIEWLVSVPGSYLIEATTDGFPPAVLGPLLAVETGSPMMNIIQQPQNGGSGAEILPIPVLEVVDSHGKRMTSSTSILVAYVNSPRSEDNQAGRSLPVLRGQTVARVSRGIASFPGLSIREAKKNYRLSFVDISGAIPVEVFSNVFDIAPGLPTSLAIVEQPPPTVNPGQKNPFRAAVEVQDKHGNRASGEWNIVLRIKAEDKHQADRDPRPSMHMEAKTNVSKAAVFDNISITDSVEGVYTLIAECTDCPNGPLFATSTPVRVVPKSEVWVVTDCGVIAPPSSADGLEGVLEHSCVLSVSLVEGGGSASLIAPVIIEIDVLDKVRKPAVMPRIRVVPDEHVFIPGEHLTKTIRIEAVEQKTTTAEGTAVPDTAGSFPDRYTVVVRTRSDDHRWTEPAVRWPNGNVAHIMAAPAGRSTLILPSKLGSMKSAVSERAQPIHSRSDFRLARPGKQLDATKDVPGQPAEAESIKQTSQERMPLRRLPSLFLSTNEDNVAQIKWNSTDILVREGSSIDLSFQLGSRPLDSVYVSISCPSPFIKHVKDRAEVQPEDWLFGDSLILNSLPRPGYQEAQYSVSCQVSSRSKDPRWIFDSDSFSRDDEDARIFGTTVHLSIYRHQCHDGSFRGICPCPAGYVCDGATVLYKCPAGTESLPQGTACRSPAAQIADTKKCSCGIFSLRLRSVPCPVGHHARFSDHVCVRCHPNTYKELLEGSFCTVCPHGHISGEGATGCVQAVSGHFISSYDIITPSTRILQGPGTLRAVGSAYQCGGDKSGSYSFDGQGHCSYGRRGNMQPAFPFSGRLYDCPPGFAIGEDQQCWEVDRSKYSLGKNAMVCQGGVFHRTLMDRCTPCPPGFSCHVEEKYTSWLTRCQPGSASYLGDAECVKCRAGYFCPGYMEPFWQPPLRRFPGWYESGYQSSTSAEVRKFRLQMQGYCGMGTYGRLYVDVIGRPGEYYATYNSTCATCPPGTFCYDVGIVNFQAYKCPAGHYCLGSDSIPVPCPPGKYNPFRGAMSSNACMTCPDGFDCETLRQKIEPELCPPGFICPFGRKKIACPAGTVNPLPGQSALEQCERCPAGYYCPNKAGKPKPCPSGTYNPFEGASSSTECVPCPLGFQCDTPGAVYYTNRCSAGGYCNAAGASPTLCPEGTWKPGYFGNSLMHCHVCPPGAQCKQGTTAATVEKCPRGSFCSSGLVVSCPPGTFSESSSLRSPQDCAPCEPGNYCPTSAKKAPCPPGHYCPAGQAKPIPCPQGTYTGSTRAKNRQGCLPCTAGHMCPGGTVVPQKCPPGTYLKVETGSDGLRKQEICAPCEPGNSCKDGFPVPCGKGYYSGPGQNDCDECPEGFYCPLEKTTKYLLRVYRCPDSHHCPKTGTGLLPLNARLRQTMESPSRRLSLLRSRFGARRHLMEPLSSSVPAALSDPVPRKPVPCPKGHFCTRASANAVPCPPGTYNALRGQKDSSACLPVRAGHFCDLGACDSKEGNGQCSKGHYCPEGSTSSKQIPCPSGTYRSTEGARGVSDCWLCKAGDVCSPGSESPTKCPVGSYCPSGGYIPLPCPKGTISNKSGLQKSKDCEKCPAGKYCNKMGATVPTGTCKAGYFCESGATTSTPESFLCPENAFCIDGAETPSSCDDGSFIPWRGAADHNSCVPCPAGMYCKRVDSGPTVVKKCDPGYYCEAGAATPTANAAPAGSYAPEGSVQAFKCLPGTFTDATAQAECKPCAEGKLCSALGSTRELDCPQGSYCPAATTKAVHCPPGTYGARLGLPDTWSCTPCSPGKYCLDTGLKTDGENCAAGFHCLGGSLSIAPLTSEQGGGICRKGYYCTAGTKQPVECPPGKYNPNEGAREDADCLDCPAGSYCSDKGLEAPTGTCLQGFFCPANSQAPDETQNVCTAGHYCPEGSERAKQCPGGTFQDTSASSACSLCPAGYACPPGSSTGPTLDKLCDAGHYCPPGTTTKTQFPCPPGFYNPKTGARSLDDCQPCPPGRYCDKFGLDTEAGNCSEGFYCTGGATNPKGQYEAQDANDGAGRHETGCFEIDKEAVAQKSGVVIEGVVSGSDCMTRCQGDSVCKYFSWNPSKTCTLITGTFELGNCAGCVAGPKSCSADCFFAAYDFSGTVIATYRQTHSAQLCQSRCVTNDRCSVFVYDEGNMICYLKAHDALSHRVKAPNASYIAGPNKYCGFGGTLTSICRFPAGIPGTVSQVCTGVEQGYADLLAAGKKCEVTAGCRGIQYFESKRLYYLRCGSVNEKLVEDGATWFPMVCGEMGLCPKGTYCPPGSARPLLCSPGKYCSDEGLPNETGDCLAGFWCPGGSVSATPTDSPCPAGYYCAKGTESPTPCPEGTFRAERGAREEGDCSACTPGFYCKGTGLKAPTGMCNRGYSCPPRSTSPTEAICTKGHYCPAGAAEPIPCPQGQHQPNEGQSECVACPAGKACEAAKEPADCTEGYFCPAGTVFAHQFPCPSGSFSAEQGNISSDECQPCPEGRVCDEPGTSTAQVTCPEGYFCPEGTDSQYSNPCQVGEYCPAGETSTIDDVVRSQNQKAASLTAPGHAIANPKKNNDIYVVDGQVVKKIDGRTGLVTVLIGSGALEPSLEAVNGKPERLALDVAGNILYISYSGESKILSYDLTESTKKEYSIPNRPVGIAVDNTSTFLYIVEPDAHKVVRLNLATGTLSDWLGSGRAGSQCGVGVPLAEVQLNGPLDVSIDDEGYLYVADTGNKRVLMVDGTQAMPIQGAVDGSTLSTSKLEKPVAVVVMQMNAVDRSLLIADEIAQRIWQVQLPSGIISVAAGGGASNSPVHDGTLPATGSQLNTPKALGRGTQVDGQVFDVLIGGERANNLKRLSLSASSRYVDAAAEPCPPGSFMPYKGGRKISECIPCPAGMYCQAAGQVMPSGRCDQSYFCPQGSSSPTEKKCPSNHYCGRDEDVNNVAANKSIGTTSRKDWVEPNRPENAVDGASRPDKGWLSKRTHDGSHGVEIELDAYYVISKYRIFSGDATGTNVARNFLILAWNEQAAQWLQASIPVENNDQVEVEGSIMDVYTNKAQVVFKQDQVFVAEIELYGTPLPGALSPVTCPPGSYQDEEGRAECKPCPAGYQCAGGTAQVKACAQGFYCPGGVTIDDAFPCPLGTFGHKTGLASASECTPCPSGKYCGERGLARESGECSAGHICWEGSWLAAPFAGDVNPDLDGSPVLLNGQCPKGFYCPQGTPFPQPCPKATYAAFEGAKDPSECTPCAPGYACPSKGDVVPCGSGYYCTGAADSAWPSDSIRGGICSPGHYCPEGSYREQPCPPGAFSSRGQVECTRCTAGYYCDTPTTAVVNQQCTAGYFCPEGSAYQRPCPLGTFSSDSGASACSLCTPRYYCDDVGRKSPSNLCEEGYVCGGGAIGSRPSNKIFVAGDSDRFGACPPGHYCVSGTDEPTPCSPGTYQDSGFASSCKPCVPGKYCGQAGLSRPSGDCAPGYYCLESAAVPNPTDGVTGGVCPAGWYCPAGSFAPKACPRGQYTDAAAQGECKLCPTGSACYSNSPQPSLCPPGQICPAGSSGGTTCPPGSYLNVGGDENIRHNVDFDCSPCPNGKYCRAGLIAGDCAPGYLCARGNAFAHPNALEGRADFYIPPDVSSSGNYQIINSDNWSSDQPLYGGIPCPPGHFCGGGVTKPEPCPKGSSRVAAGGRYSVDCSECPAGFYCPEALKPAPCPAGHYCPAGSRYPIPCPERHYSPAEKESEAGACRLCLAGYYCEAGHGALTSGSLCPAGFYCPTGTGTPYPCPAGTYAPSRGSKEPSHCVPCPAAHFCAQGSPQPTGECPSGTFCPQGTSVPQPCPAGFSCPAGATKPDSCPPSHYCPGVLGEALKCPLGTYCPVGAQFPELCPAGTFSNLVSAERNTVQGGCTLCPKGRFREHGASNVCRPCGAGHICYEGCSAMYPTDRVNEKGERCPPGHYCPQGSFEPVPCPAGTYNPYEGKGNISDCFSCTNGSVGTRTGQSSCSFCGGSSSTSPGGSLCQCIGANRVFQRSTRTCVCQTGYIYVENGIDLSDQDGKGDCQEQAYGECDYGEVRDPENNCTLADVLCNTQCGQQGGVYDANYQRCLCANMLTAEEVCDETCRRRAGSMIIHNGNLVFTDSYGVKTSVFSMETLEGDAQVLAGNAHCSPDSELGCKVTIQEVSEEGIRGLFAPPRDLEVIIKRRIGDGVSSRRTGSRHSLLRFPTMASLNPSVAYFDPLSAEHPSSNSGIMNPIQCITAGTTVAWLVRPGEGNIAAPRYPVYLKKVATNTVKDFDYGLFTKLKTDLLAGVKLLMFAYTFDKAGVYSFGLQENIFHYSLIKVVDGVDDICPPGFEYPQPQTQETLEALGISAAGTVHLAPAWTPISVAVVGVVAAITVAAIFSYFFRKYFWVFPIEAEKVTVTKRSLLQYVRDILLCRVNEEPEESGTDVPEDVDPRVFQAAYVELVNIQNCIADGLAAVIGEHHDRQRLLKDREITFRHGLGTFLRRIQDQTEELTSSQGSSRHRLGMAASLFLLRKDSLSEFVRSKRLTSQRETTNTGGSERPTAEWQPSSERADRIAKARLVSSANIGAEFKTAVKELSASLNGDWSSDELSSIRVCFKARVQDSPGIGEEYASAVGAMSDNHLTHFVKQIKRDAEHNMLEESLIQERAEFAKSRQEMIVETELTLMKESFEQNKKRIQCAANAYKSVVEAHNALGAILCSETNEAQSQAAYAGFAGKVVDVITEIEMVLGSCYDRIRNALHAQSKHLAAKLDDLCDNDERRLEQLLEQLELEEEAAAQFSCREESNRIEQAYLEFKRHWNLRLKLTFEARLCASLNALEEKAFPSLSLCTTAEEAAQIEATFVSEKQRATAELEEAFSRKEKDGLDAAESCFRSRMQLLQRRHRLEQQLRQKTHQRDKNKEVYISQTARQEALLVTEELLLCFSKFLKALHVYRSNICDAFVVFSQKTKIMMTLADKKDRQFERERAITDLSRCLTNAESVIQRCVSEAASSFITRVQARLADSRTNTVKQLAKTNWDDKQTTDEVQKQLRL</sequence>
<accession>A0A7J6K0J0</accession>